<evidence type="ECO:0000313" key="1">
    <source>
        <dbReference type="EMBL" id="PKK88448.1"/>
    </source>
</evidence>
<sequence>MKHKYAESDGTTRHVWDVERIWKLAEDLEPFEIHIEEIRGLDSVTWFYNGDEPTVRSVSRHAGRILNADTSLPPILTEDFRVFDGMHRIARHLMEGTSRILVKKFSTNPEPDLIEKL</sequence>
<accession>A0A2N1PJC3</accession>
<dbReference type="EMBL" id="PGXC01000046">
    <property type="protein sequence ID" value="PKK88448.1"/>
    <property type="molecule type" value="Genomic_DNA"/>
</dbReference>
<dbReference type="AlphaFoldDB" id="A0A2N1PJC3"/>
<name>A0A2N1PJC3_9BACT</name>
<dbReference type="Proteomes" id="UP000233256">
    <property type="component" value="Unassembled WGS sequence"/>
</dbReference>
<protein>
    <submittedName>
        <fullName evidence="1">Chromosome partitioning protein ParB</fullName>
    </submittedName>
</protein>
<organism evidence="1 2">
    <name type="scientific">Candidatus Wallbacteria bacterium HGW-Wallbacteria-1</name>
    <dbReference type="NCBI Taxonomy" id="2013854"/>
    <lineage>
        <taxon>Bacteria</taxon>
        <taxon>Candidatus Walliibacteriota</taxon>
    </lineage>
</organism>
<comment type="caution">
    <text evidence="1">The sequence shown here is derived from an EMBL/GenBank/DDBJ whole genome shotgun (WGS) entry which is preliminary data.</text>
</comment>
<reference evidence="1 2" key="1">
    <citation type="journal article" date="2017" name="ISME J.">
        <title>Potential for microbial H2 and metal transformations associated with novel bacteria and archaea in deep terrestrial subsurface sediments.</title>
        <authorList>
            <person name="Hernsdorf A.W."/>
            <person name="Amano Y."/>
            <person name="Miyakawa K."/>
            <person name="Ise K."/>
            <person name="Suzuki Y."/>
            <person name="Anantharaman K."/>
            <person name="Probst A."/>
            <person name="Burstein D."/>
            <person name="Thomas B.C."/>
            <person name="Banfield J.F."/>
        </authorList>
    </citation>
    <scope>NUCLEOTIDE SEQUENCE [LARGE SCALE GENOMIC DNA]</scope>
    <source>
        <strain evidence="1">HGW-Wallbacteria-1</strain>
    </source>
</reference>
<proteinExistence type="predicted"/>
<gene>
    <name evidence="1" type="ORF">CVV64_18795</name>
</gene>
<evidence type="ECO:0000313" key="2">
    <source>
        <dbReference type="Proteomes" id="UP000233256"/>
    </source>
</evidence>